<feature type="domain" description="VanZ-like" evidence="2">
    <location>
        <begin position="10"/>
        <end position="140"/>
    </location>
</feature>
<reference evidence="3 4" key="1">
    <citation type="submission" date="2019-08" db="EMBL/GenBank/DDBJ databases">
        <title>In-depth cultivation of the pig gut microbiome towards novel bacterial diversity and tailored functional studies.</title>
        <authorList>
            <person name="Wylensek D."/>
            <person name="Hitch T.C.A."/>
            <person name="Clavel T."/>
        </authorList>
    </citation>
    <scope>NUCLEOTIDE SEQUENCE [LARGE SCALE GENOMIC DNA]</scope>
    <source>
        <strain evidence="3 4">Oil+RF-744-GAM-WT-6</strain>
    </source>
</reference>
<dbReference type="Proteomes" id="UP000461880">
    <property type="component" value="Unassembled WGS sequence"/>
</dbReference>
<feature type="transmembrane region" description="Helical" evidence="1">
    <location>
        <begin position="7"/>
        <end position="25"/>
    </location>
</feature>
<accession>A0A7X2NT83</accession>
<feature type="transmembrane region" description="Helical" evidence="1">
    <location>
        <begin position="123"/>
        <end position="144"/>
    </location>
</feature>
<feature type="transmembrane region" description="Helical" evidence="1">
    <location>
        <begin position="65"/>
        <end position="85"/>
    </location>
</feature>
<dbReference type="NCBIfam" id="NF037970">
    <property type="entry name" value="vanZ_1"/>
    <property type="match status" value="1"/>
</dbReference>
<dbReference type="AlphaFoldDB" id="A0A7X2NT83"/>
<comment type="caution">
    <text evidence="3">The sequence shown here is derived from an EMBL/GenBank/DDBJ whole genome shotgun (WGS) entry which is preliminary data.</text>
</comment>
<keyword evidence="4" id="KW-1185">Reference proteome</keyword>
<evidence type="ECO:0000313" key="3">
    <source>
        <dbReference type="EMBL" id="MSS59023.1"/>
    </source>
</evidence>
<keyword evidence="1" id="KW-1133">Transmembrane helix</keyword>
<dbReference type="EMBL" id="VUMN01000021">
    <property type="protein sequence ID" value="MSS59023.1"/>
    <property type="molecule type" value="Genomic_DNA"/>
</dbReference>
<dbReference type="InterPro" id="IPR006976">
    <property type="entry name" value="VanZ-like"/>
</dbReference>
<gene>
    <name evidence="3" type="ORF">FYJ51_08905</name>
</gene>
<organism evidence="3 4">
    <name type="scientific">Stecheria intestinalis</name>
    <dbReference type="NCBI Taxonomy" id="2606630"/>
    <lineage>
        <taxon>Bacteria</taxon>
        <taxon>Bacillati</taxon>
        <taxon>Bacillota</taxon>
        <taxon>Erysipelotrichia</taxon>
        <taxon>Erysipelotrichales</taxon>
        <taxon>Erysipelotrichaceae</taxon>
        <taxon>Stecheria</taxon>
    </lineage>
</organism>
<feature type="transmembrane region" description="Helical" evidence="1">
    <location>
        <begin position="92"/>
        <end position="111"/>
    </location>
</feature>
<keyword evidence="1" id="KW-0472">Membrane</keyword>
<evidence type="ECO:0000313" key="4">
    <source>
        <dbReference type="Proteomes" id="UP000461880"/>
    </source>
</evidence>
<sequence>MKPRKHWWIWILVGIYIWLIFRNSLMVASVSDAFSSRVTHELMNILQHFGLYADFSTFHHYVRKLAHFTEFAGLGFLVVLAMHICPLFHHRSLNFLLFLFSVPFADEMIQLHVAGRSSQFTDMLIDCSGCLFGGFLCYVLFLILKDLFHHQKHQS</sequence>
<keyword evidence="1" id="KW-0812">Transmembrane</keyword>
<protein>
    <submittedName>
        <fullName evidence="3">VanZ family protein</fullName>
    </submittedName>
</protein>
<evidence type="ECO:0000256" key="1">
    <source>
        <dbReference type="SAM" id="Phobius"/>
    </source>
</evidence>
<dbReference type="Pfam" id="PF04892">
    <property type="entry name" value="VanZ"/>
    <property type="match status" value="1"/>
</dbReference>
<evidence type="ECO:0000259" key="2">
    <source>
        <dbReference type="Pfam" id="PF04892"/>
    </source>
</evidence>
<proteinExistence type="predicted"/>
<name>A0A7X2NT83_9FIRM</name>
<dbReference type="RefSeq" id="WP_154505088.1">
    <property type="nucleotide sequence ID" value="NZ_VUMN01000021.1"/>
</dbReference>